<comment type="caution">
    <text evidence="1">The sequence shown here is derived from an EMBL/GenBank/DDBJ whole genome shotgun (WGS) entry which is preliminary data.</text>
</comment>
<dbReference type="InterPro" id="IPR027417">
    <property type="entry name" value="P-loop_NTPase"/>
</dbReference>
<sequence length="131" mass="14681">MLHADFKTTRFVNHTYNTTRYTPQGANTGMMSRLANLSQQQQWILYTAQCPRPQYDELNAHHVQCGKIIHMKPSQSHSEIEIVMKAIQSGNASAIVASGNIDIVSQKLLAQLAAEHHCEVFFLSGMPTAFH</sequence>
<dbReference type="OMA" id="YQCEVFF"/>
<evidence type="ECO:0000313" key="1">
    <source>
        <dbReference type="EMBL" id="KQH84827.1"/>
    </source>
</evidence>
<protein>
    <recommendedName>
        <fullName evidence="3">Superfamily II DNA and RNA helicase</fullName>
    </recommendedName>
</protein>
<dbReference type="InParanoid" id="A0A0Q2SBM4"/>
<evidence type="ECO:0008006" key="3">
    <source>
        <dbReference type="Google" id="ProtNLM"/>
    </source>
</evidence>
<dbReference type="Proteomes" id="UP000051221">
    <property type="component" value="Unassembled WGS sequence"/>
</dbReference>
<dbReference type="OrthoDB" id="5898548at2"/>
<dbReference type="EMBL" id="LKHS01000015">
    <property type="protein sequence ID" value="KQH84827.1"/>
    <property type="molecule type" value="Genomic_DNA"/>
</dbReference>
<name>A0A0Q2SBM4_VIBFU</name>
<dbReference type="RefSeq" id="WP_014205248.1">
    <property type="nucleotide sequence ID" value="NZ_CAWQRI010000078.1"/>
</dbReference>
<accession>A0A0Q2SBM4</accession>
<evidence type="ECO:0000313" key="2">
    <source>
        <dbReference type="Proteomes" id="UP000051221"/>
    </source>
</evidence>
<organism evidence="1 2">
    <name type="scientific">Vibrio furnissii</name>
    <dbReference type="NCBI Taxonomy" id="29494"/>
    <lineage>
        <taxon>Bacteria</taxon>
        <taxon>Pseudomonadati</taxon>
        <taxon>Pseudomonadota</taxon>
        <taxon>Gammaproteobacteria</taxon>
        <taxon>Vibrionales</taxon>
        <taxon>Vibrionaceae</taxon>
        <taxon>Vibrio</taxon>
    </lineage>
</organism>
<gene>
    <name evidence="1" type="ORF">AMR76_16150</name>
</gene>
<keyword evidence="2" id="KW-1185">Reference proteome</keyword>
<dbReference type="Gene3D" id="3.40.50.300">
    <property type="entry name" value="P-loop containing nucleotide triphosphate hydrolases"/>
    <property type="match status" value="1"/>
</dbReference>
<proteinExistence type="predicted"/>
<reference evidence="1 2" key="1">
    <citation type="submission" date="2015-08" db="EMBL/GenBank/DDBJ databases">
        <title>Antibacterial properties of a collection of Vibrionaceae strains.</title>
        <authorList>
            <person name="Giubergia S."/>
        </authorList>
    </citation>
    <scope>NUCLEOTIDE SEQUENCE [LARGE SCALE GENOMIC DNA]</scope>
    <source>
        <strain evidence="1 2">S0821</strain>
    </source>
</reference>
<dbReference type="AlphaFoldDB" id="A0A0Q2SBM4"/>